<dbReference type="AlphaFoldDB" id="A0A8T8CB85"/>
<geneLocation type="plasmid" evidence="2 3">
    <name>pPma4326F</name>
</geneLocation>
<accession>A0A8T8CB85</accession>
<evidence type="ECO:0000256" key="1">
    <source>
        <dbReference type="SAM" id="Phobius"/>
    </source>
</evidence>
<reference evidence="2 3" key="1">
    <citation type="journal article" date="2011" name="PLoS Pathog.">
        <title>Dynamic evolution of pathogenicity revealed by sequencing and comparative genomics of 19 Pseudomonas syringae isolates.</title>
        <authorList>
            <person name="Baltrus D.A."/>
            <person name="Nishimura M.T."/>
            <person name="Romanchuk A."/>
            <person name="Chang J.H."/>
            <person name="Mukhtar M.S."/>
            <person name="Cherkis K."/>
            <person name="Roach J."/>
            <person name="Grant S.R."/>
            <person name="Jones C.D."/>
            <person name="Dangl J.L."/>
        </authorList>
    </citation>
    <scope>NUCLEOTIDE SEQUENCE [LARGE SCALE GENOMIC DNA]</scope>
    <source>
        <strain evidence="2 3">ES4326</strain>
    </source>
</reference>
<keyword evidence="1" id="KW-1133">Transmembrane helix</keyword>
<feature type="transmembrane region" description="Helical" evidence="1">
    <location>
        <begin position="33"/>
        <end position="51"/>
    </location>
</feature>
<evidence type="ECO:0000313" key="3">
    <source>
        <dbReference type="Proteomes" id="UP000003811"/>
    </source>
</evidence>
<keyword evidence="2" id="KW-0614">Plasmid</keyword>
<sequence>MTRIARMNMVIGGLGHLALMACLIYFSATLTNFLISIVVVSTVEAVAVHLYRKFRLRSQKRAFNG</sequence>
<dbReference type="RefSeq" id="WP_007250767.1">
    <property type="nucleotide sequence ID" value="NZ_CP047261.1"/>
</dbReference>
<keyword evidence="1" id="KW-0812">Transmembrane</keyword>
<protein>
    <submittedName>
        <fullName evidence="2">Uncharacterized protein</fullName>
    </submittedName>
</protein>
<name>A0A8T8CB85_PSEYM</name>
<evidence type="ECO:0000313" key="2">
    <source>
        <dbReference type="EMBL" id="QHF00484.1"/>
    </source>
</evidence>
<organism evidence="2 3">
    <name type="scientific">Pseudomonas syringae pv. maculicola str. ES4326</name>
    <dbReference type="NCBI Taxonomy" id="629265"/>
    <lineage>
        <taxon>Bacteria</taxon>
        <taxon>Pseudomonadati</taxon>
        <taxon>Pseudomonadota</taxon>
        <taxon>Gammaproteobacteria</taxon>
        <taxon>Pseudomonadales</taxon>
        <taxon>Pseudomonadaceae</taxon>
        <taxon>Pseudomonas</taxon>
    </lineage>
</organism>
<dbReference type="EMBL" id="CP047261">
    <property type="protein sequence ID" value="QHF00484.1"/>
    <property type="molecule type" value="Genomic_DNA"/>
</dbReference>
<dbReference type="PROSITE" id="PS51257">
    <property type="entry name" value="PROKAR_LIPOPROTEIN"/>
    <property type="match status" value="1"/>
</dbReference>
<dbReference type="Proteomes" id="UP000003811">
    <property type="component" value="Plasmid pPma4326F"/>
</dbReference>
<gene>
    <name evidence="2" type="ORF">PMA4326_028625</name>
</gene>
<feature type="transmembrane region" description="Helical" evidence="1">
    <location>
        <begin position="7"/>
        <end position="27"/>
    </location>
</feature>
<proteinExistence type="predicted"/>
<keyword evidence="1" id="KW-0472">Membrane</keyword>